<dbReference type="SUPFAM" id="SSF53187">
    <property type="entry name" value="Zn-dependent exopeptidases"/>
    <property type="match status" value="1"/>
</dbReference>
<protein>
    <recommendedName>
        <fullName evidence="2">M18 family aminopeptidase</fullName>
    </recommendedName>
</protein>
<gene>
    <name evidence="1" type="ORF">S06H3_62101</name>
</gene>
<proteinExistence type="predicted"/>
<evidence type="ECO:0000313" key="1">
    <source>
        <dbReference type="EMBL" id="GAI46808.1"/>
    </source>
</evidence>
<dbReference type="EMBL" id="BARV01040858">
    <property type="protein sequence ID" value="GAI46808.1"/>
    <property type="molecule type" value="Genomic_DNA"/>
</dbReference>
<dbReference type="Pfam" id="PF02127">
    <property type="entry name" value="Peptidase_M18"/>
    <property type="match status" value="1"/>
</dbReference>
<sequence>VFDKRNSSFIGKGIVITKFTGSRGKLGANDANAEFVGEIKKLFTDNKIVWQAAELGKVDEGGGETISYILADKGADVIDCGVAVLNMHAPFELISKVDLYMAYKACKAFYMIK</sequence>
<dbReference type="Gene3D" id="3.40.630.10">
    <property type="entry name" value="Zn peptidases"/>
    <property type="match status" value="1"/>
</dbReference>
<evidence type="ECO:0008006" key="2">
    <source>
        <dbReference type="Google" id="ProtNLM"/>
    </source>
</evidence>
<dbReference type="AlphaFoldDB" id="X1NT71"/>
<dbReference type="GO" id="GO:0004177">
    <property type="term" value="F:aminopeptidase activity"/>
    <property type="evidence" value="ECO:0007669"/>
    <property type="project" value="InterPro"/>
</dbReference>
<dbReference type="GO" id="GO:0008270">
    <property type="term" value="F:zinc ion binding"/>
    <property type="evidence" value="ECO:0007669"/>
    <property type="project" value="InterPro"/>
</dbReference>
<comment type="caution">
    <text evidence="1">The sequence shown here is derived from an EMBL/GenBank/DDBJ whole genome shotgun (WGS) entry which is preliminary data.</text>
</comment>
<organism evidence="1">
    <name type="scientific">marine sediment metagenome</name>
    <dbReference type="NCBI Taxonomy" id="412755"/>
    <lineage>
        <taxon>unclassified sequences</taxon>
        <taxon>metagenomes</taxon>
        <taxon>ecological metagenomes</taxon>
    </lineage>
</organism>
<feature type="non-terminal residue" evidence="1">
    <location>
        <position position="1"/>
    </location>
</feature>
<accession>X1NT71</accession>
<dbReference type="InterPro" id="IPR001948">
    <property type="entry name" value="Peptidase_M18"/>
</dbReference>
<name>X1NT71_9ZZZZ</name>
<reference evidence="1" key="1">
    <citation type="journal article" date="2014" name="Front. Microbiol.">
        <title>High frequency of phylogenetically diverse reductive dehalogenase-homologous genes in deep subseafloor sedimentary metagenomes.</title>
        <authorList>
            <person name="Kawai M."/>
            <person name="Futagami T."/>
            <person name="Toyoda A."/>
            <person name="Takaki Y."/>
            <person name="Nishi S."/>
            <person name="Hori S."/>
            <person name="Arai W."/>
            <person name="Tsubouchi T."/>
            <person name="Morono Y."/>
            <person name="Uchiyama I."/>
            <person name="Ito T."/>
            <person name="Fujiyama A."/>
            <person name="Inagaki F."/>
            <person name="Takami H."/>
        </authorList>
    </citation>
    <scope>NUCLEOTIDE SEQUENCE</scope>
    <source>
        <strain evidence="1">Expedition CK06-06</strain>
    </source>
</reference>
<dbReference type="GO" id="GO:0006508">
    <property type="term" value="P:proteolysis"/>
    <property type="evidence" value="ECO:0007669"/>
    <property type="project" value="InterPro"/>
</dbReference>